<dbReference type="GO" id="GO:0046872">
    <property type="term" value="F:metal ion binding"/>
    <property type="evidence" value="ECO:0007669"/>
    <property type="project" value="UniProtKB-KW"/>
</dbReference>
<dbReference type="CDD" id="cd02503">
    <property type="entry name" value="MobA"/>
    <property type="match status" value="1"/>
</dbReference>
<keyword evidence="5" id="KW-0460">Magnesium</keyword>
<accession>A0A381PXC0</accession>
<dbReference type="InterPro" id="IPR013482">
    <property type="entry name" value="Molybde_CF_guanTrfase"/>
</dbReference>
<evidence type="ECO:0000259" key="8">
    <source>
        <dbReference type="Pfam" id="PF12804"/>
    </source>
</evidence>
<keyword evidence="3" id="KW-0479">Metal-binding</keyword>
<evidence type="ECO:0000256" key="7">
    <source>
        <dbReference type="ARBA" id="ARBA00023150"/>
    </source>
</evidence>
<dbReference type="PANTHER" id="PTHR19136">
    <property type="entry name" value="MOLYBDENUM COFACTOR GUANYLYLTRANSFERASE"/>
    <property type="match status" value="1"/>
</dbReference>
<protein>
    <recommendedName>
        <fullName evidence="8">MobA-like NTP transferase domain-containing protein</fullName>
    </recommendedName>
</protein>
<dbReference type="InterPro" id="IPR029044">
    <property type="entry name" value="Nucleotide-diphossugar_trans"/>
</dbReference>
<proteinExistence type="predicted"/>
<reference evidence="9" key="1">
    <citation type="submission" date="2018-05" db="EMBL/GenBank/DDBJ databases">
        <authorList>
            <person name="Lanie J.A."/>
            <person name="Ng W.-L."/>
            <person name="Kazmierczak K.M."/>
            <person name="Andrzejewski T.M."/>
            <person name="Davidsen T.M."/>
            <person name="Wayne K.J."/>
            <person name="Tettelin H."/>
            <person name="Glass J.I."/>
            <person name="Rusch D."/>
            <person name="Podicherti R."/>
            <person name="Tsui H.-C.T."/>
            <person name="Winkler M.E."/>
        </authorList>
    </citation>
    <scope>NUCLEOTIDE SEQUENCE</scope>
</reference>
<dbReference type="Gene3D" id="3.90.550.10">
    <property type="entry name" value="Spore Coat Polysaccharide Biosynthesis Protein SpsA, Chain A"/>
    <property type="match status" value="1"/>
</dbReference>
<sequence>MLTRLKSQTGEIIISCSRNVARYEAYKVRIIVDETPDEGPLGGLQSAFKAIDTEWALTCPGDIPFLAQELVTRMSDDAERQGVAVPFADNERQNLCLLINRKRRDDLVEFYAQGGRAVKRWLDHASIQSTDLSDLGPSFFNVNTAHELEEAIERSNQPVRP</sequence>
<dbReference type="SUPFAM" id="SSF53448">
    <property type="entry name" value="Nucleotide-diphospho-sugar transferases"/>
    <property type="match status" value="1"/>
</dbReference>
<gene>
    <name evidence="9" type="ORF">METZ01_LOCUS24539</name>
</gene>
<evidence type="ECO:0000256" key="5">
    <source>
        <dbReference type="ARBA" id="ARBA00022842"/>
    </source>
</evidence>
<evidence type="ECO:0000256" key="4">
    <source>
        <dbReference type="ARBA" id="ARBA00022741"/>
    </source>
</evidence>
<dbReference type="GO" id="GO:0005525">
    <property type="term" value="F:GTP binding"/>
    <property type="evidence" value="ECO:0007669"/>
    <property type="project" value="UniProtKB-KW"/>
</dbReference>
<dbReference type="GO" id="GO:0006777">
    <property type="term" value="P:Mo-molybdopterin cofactor biosynthetic process"/>
    <property type="evidence" value="ECO:0007669"/>
    <property type="project" value="UniProtKB-KW"/>
</dbReference>
<name>A0A381PXC0_9ZZZZ</name>
<evidence type="ECO:0000256" key="2">
    <source>
        <dbReference type="ARBA" id="ARBA00022679"/>
    </source>
</evidence>
<keyword evidence="1" id="KW-0963">Cytoplasm</keyword>
<feature type="domain" description="MobA-like NTP transferase" evidence="8">
    <location>
        <begin position="2"/>
        <end position="122"/>
    </location>
</feature>
<organism evidence="9">
    <name type="scientific">marine metagenome</name>
    <dbReference type="NCBI Taxonomy" id="408172"/>
    <lineage>
        <taxon>unclassified sequences</taxon>
        <taxon>metagenomes</taxon>
        <taxon>ecological metagenomes</taxon>
    </lineage>
</organism>
<dbReference type="InterPro" id="IPR025877">
    <property type="entry name" value="MobA-like_NTP_Trfase"/>
</dbReference>
<evidence type="ECO:0000256" key="6">
    <source>
        <dbReference type="ARBA" id="ARBA00023134"/>
    </source>
</evidence>
<dbReference type="PANTHER" id="PTHR19136:SF81">
    <property type="entry name" value="MOLYBDENUM COFACTOR GUANYLYLTRANSFERASE"/>
    <property type="match status" value="1"/>
</dbReference>
<evidence type="ECO:0000256" key="1">
    <source>
        <dbReference type="ARBA" id="ARBA00022490"/>
    </source>
</evidence>
<keyword evidence="2" id="KW-0808">Transferase</keyword>
<dbReference type="AlphaFoldDB" id="A0A381PXC0"/>
<dbReference type="GO" id="GO:0016779">
    <property type="term" value="F:nucleotidyltransferase activity"/>
    <property type="evidence" value="ECO:0007669"/>
    <property type="project" value="UniProtKB-ARBA"/>
</dbReference>
<dbReference type="Pfam" id="PF12804">
    <property type="entry name" value="NTP_transf_3"/>
    <property type="match status" value="1"/>
</dbReference>
<keyword evidence="6" id="KW-0342">GTP-binding</keyword>
<evidence type="ECO:0000256" key="3">
    <source>
        <dbReference type="ARBA" id="ARBA00022723"/>
    </source>
</evidence>
<dbReference type="EMBL" id="UINC01001129">
    <property type="protein sequence ID" value="SUZ71685.1"/>
    <property type="molecule type" value="Genomic_DNA"/>
</dbReference>
<evidence type="ECO:0000313" key="9">
    <source>
        <dbReference type="EMBL" id="SUZ71685.1"/>
    </source>
</evidence>
<keyword evidence="4" id="KW-0547">Nucleotide-binding</keyword>
<keyword evidence="7" id="KW-0501">Molybdenum cofactor biosynthesis</keyword>